<protein>
    <submittedName>
        <fullName evidence="1">Uncharacterized protein</fullName>
    </submittedName>
</protein>
<dbReference type="EMBL" id="JAYKXN010000006">
    <property type="protein sequence ID" value="KAK7279930.1"/>
    <property type="molecule type" value="Genomic_DNA"/>
</dbReference>
<name>A0AAN9FVA5_CLITE</name>
<evidence type="ECO:0000313" key="2">
    <source>
        <dbReference type="Proteomes" id="UP001359559"/>
    </source>
</evidence>
<keyword evidence="2" id="KW-1185">Reference proteome</keyword>
<reference evidence="1 2" key="1">
    <citation type="submission" date="2024-01" db="EMBL/GenBank/DDBJ databases">
        <title>The genomes of 5 underutilized Papilionoideae crops provide insights into root nodulation and disease resistance.</title>
        <authorList>
            <person name="Yuan L."/>
        </authorList>
    </citation>
    <scope>NUCLEOTIDE SEQUENCE [LARGE SCALE GENOMIC DNA]</scope>
    <source>
        <strain evidence="1">LY-2023</strain>
        <tissue evidence="1">Leaf</tissue>
    </source>
</reference>
<organism evidence="1 2">
    <name type="scientific">Clitoria ternatea</name>
    <name type="common">Butterfly pea</name>
    <dbReference type="NCBI Taxonomy" id="43366"/>
    <lineage>
        <taxon>Eukaryota</taxon>
        <taxon>Viridiplantae</taxon>
        <taxon>Streptophyta</taxon>
        <taxon>Embryophyta</taxon>
        <taxon>Tracheophyta</taxon>
        <taxon>Spermatophyta</taxon>
        <taxon>Magnoliopsida</taxon>
        <taxon>eudicotyledons</taxon>
        <taxon>Gunneridae</taxon>
        <taxon>Pentapetalae</taxon>
        <taxon>rosids</taxon>
        <taxon>fabids</taxon>
        <taxon>Fabales</taxon>
        <taxon>Fabaceae</taxon>
        <taxon>Papilionoideae</taxon>
        <taxon>50 kb inversion clade</taxon>
        <taxon>NPAAA clade</taxon>
        <taxon>indigoferoid/millettioid clade</taxon>
        <taxon>Phaseoleae</taxon>
        <taxon>Clitoria</taxon>
    </lineage>
</organism>
<evidence type="ECO:0000313" key="1">
    <source>
        <dbReference type="EMBL" id="KAK7279930.1"/>
    </source>
</evidence>
<proteinExistence type="predicted"/>
<dbReference type="Proteomes" id="UP001359559">
    <property type="component" value="Unassembled WGS sequence"/>
</dbReference>
<gene>
    <name evidence="1" type="ORF">RJT34_24991</name>
</gene>
<accession>A0AAN9FVA5</accession>
<comment type="caution">
    <text evidence="1">The sequence shown here is derived from an EMBL/GenBank/DDBJ whole genome shotgun (WGS) entry which is preliminary data.</text>
</comment>
<sequence length="139" mass="15719">MIIKRNLKSQMPSLKRVKLGDPVGEKDECSYGRKKKKTNGYYPLNLLKDVAAGVILVGLHGLLSARVSEKGFSASWCIQVFCSPGELESNSKNDVVQAKKNQVQRPPLVWTSRGRVRVLPSRFYFVIDNSARREKRKEV</sequence>
<dbReference type="AlphaFoldDB" id="A0AAN9FVA5"/>